<accession>A0A2B4SSD0</accession>
<feature type="chain" id="PRO_5012993343" evidence="7">
    <location>
        <begin position="20"/>
        <end position="487"/>
    </location>
</feature>
<sequence>MVGLLAWSLLCLVPSIASSFPDDAPKVELALYYESLCPDCQLFIRQQLYPTYLKVSDILDLTLVPYGNAEERKSGDKWVFQCQHGPKECEGNLIETCAISLLKNISASLPFVYCFEKNIEGSEEPKAVAETCAKSLKIDYDSIEACVSGSLGNELEHKMAAMTDALEPQHQYVPWVTVNGKHTEKIQNKAERNLLELVCEYYTGTKPKPCEKQEFDRCYKSTLPLIELKKALRLRDVHEPSLCQGIKVGMPLTRVSDPCRGKMKIKLYILFVLLAALPVFCVGAPAAAPKVEIALYYESLCGGCRQFIETQFYPTFLKVGQIMDVTLVPYGNAQESRTGDEWRFTCQHGEAECVGNIIETCAISILQNATSFFPFIHCLESTIAEYNPVSAAEQCAGQLGIDFSSIDKCQSGAQGNALEHEMALKTNALNPPHYFVPWITLNGKHTDEIQNRATFDLLGLVCDTYKGTKPDACQKKESAISRCYRHA</sequence>
<name>A0A2B4SSD0_STYPI</name>
<proteinExistence type="inferred from homology"/>
<evidence type="ECO:0000256" key="2">
    <source>
        <dbReference type="ARBA" id="ARBA00005679"/>
    </source>
</evidence>
<evidence type="ECO:0000256" key="5">
    <source>
        <dbReference type="ARBA" id="ARBA00023180"/>
    </source>
</evidence>
<dbReference type="EMBL" id="LSMT01000036">
    <property type="protein sequence ID" value="PFX31377.1"/>
    <property type="molecule type" value="Genomic_DNA"/>
</dbReference>
<evidence type="ECO:0000256" key="3">
    <source>
        <dbReference type="ARBA" id="ARBA00022525"/>
    </source>
</evidence>
<dbReference type="PANTHER" id="PTHR13234:SF8">
    <property type="entry name" value="GAMMA-INTERFERON-INDUCIBLE LYSOSOMAL THIOL REDUCTASE"/>
    <property type="match status" value="1"/>
</dbReference>
<keyword evidence="6" id="KW-0472">Membrane</keyword>
<evidence type="ECO:0000256" key="6">
    <source>
        <dbReference type="SAM" id="Phobius"/>
    </source>
</evidence>
<dbReference type="STRING" id="50429.A0A2B4SSD0"/>
<keyword evidence="5" id="KW-0325">Glycoprotein</keyword>
<evidence type="ECO:0000256" key="4">
    <source>
        <dbReference type="ARBA" id="ARBA00022729"/>
    </source>
</evidence>
<keyword evidence="6" id="KW-1133">Transmembrane helix</keyword>
<organism evidence="8 9">
    <name type="scientific">Stylophora pistillata</name>
    <name type="common">Smooth cauliflower coral</name>
    <dbReference type="NCBI Taxonomy" id="50429"/>
    <lineage>
        <taxon>Eukaryota</taxon>
        <taxon>Metazoa</taxon>
        <taxon>Cnidaria</taxon>
        <taxon>Anthozoa</taxon>
        <taxon>Hexacorallia</taxon>
        <taxon>Scleractinia</taxon>
        <taxon>Astrocoeniina</taxon>
        <taxon>Pocilloporidae</taxon>
        <taxon>Stylophora</taxon>
    </lineage>
</organism>
<keyword evidence="9" id="KW-1185">Reference proteome</keyword>
<dbReference type="PANTHER" id="PTHR13234">
    <property type="entry name" value="GAMMA-INTERFERON INDUCIBLE LYSOSOMAL THIOL REDUCTASE GILT"/>
    <property type="match status" value="1"/>
</dbReference>
<keyword evidence="4 7" id="KW-0732">Signal</keyword>
<dbReference type="OrthoDB" id="958254at2759"/>
<dbReference type="Proteomes" id="UP000225706">
    <property type="component" value="Unassembled WGS sequence"/>
</dbReference>
<keyword evidence="6" id="KW-0812">Transmembrane</keyword>
<feature type="transmembrane region" description="Helical" evidence="6">
    <location>
        <begin position="267"/>
        <end position="288"/>
    </location>
</feature>
<protein>
    <submittedName>
        <fullName evidence="8">Gamma-interferon-inducible lysosomal thiol reductase</fullName>
    </submittedName>
</protein>
<dbReference type="AlphaFoldDB" id="A0A2B4SSD0"/>
<evidence type="ECO:0000256" key="1">
    <source>
        <dbReference type="ARBA" id="ARBA00004613"/>
    </source>
</evidence>
<evidence type="ECO:0000256" key="7">
    <source>
        <dbReference type="SAM" id="SignalP"/>
    </source>
</evidence>
<comment type="caution">
    <text evidence="8">The sequence shown here is derived from an EMBL/GenBank/DDBJ whole genome shotgun (WGS) entry which is preliminary data.</text>
</comment>
<evidence type="ECO:0000313" key="8">
    <source>
        <dbReference type="EMBL" id="PFX31377.1"/>
    </source>
</evidence>
<gene>
    <name evidence="8" type="primary">IFI30</name>
    <name evidence="8" type="ORF">AWC38_SpisGene3825</name>
</gene>
<comment type="subcellular location">
    <subcellularLocation>
        <location evidence="1">Secreted</location>
    </subcellularLocation>
</comment>
<dbReference type="InterPro" id="IPR004911">
    <property type="entry name" value="Interferon-induced_GILT"/>
</dbReference>
<comment type="similarity">
    <text evidence="2">Belongs to the GILT family.</text>
</comment>
<keyword evidence="3" id="KW-0964">Secreted</keyword>
<dbReference type="GO" id="GO:0016671">
    <property type="term" value="F:oxidoreductase activity, acting on a sulfur group of donors, disulfide as acceptor"/>
    <property type="evidence" value="ECO:0007669"/>
    <property type="project" value="InterPro"/>
</dbReference>
<evidence type="ECO:0000313" key="9">
    <source>
        <dbReference type="Proteomes" id="UP000225706"/>
    </source>
</evidence>
<reference evidence="9" key="1">
    <citation type="journal article" date="2017" name="bioRxiv">
        <title>Comparative analysis of the genomes of Stylophora pistillata and Acropora digitifera provides evidence for extensive differences between species of corals.</title>
        <authorList>
            <person name="Voolstra C.R."/>
            <person name="Li Y."/>
            <person name="Liew Y.J."/>
            <person name="Baumgarten S."/>
            <person name="Zoccola D."/>
            <person name="Flot J.-F."/>
            <person name="Tambutte S."/>
            <person name="Allemand D."/>
            <person name="Aranda M."/>
        </authorList>
    </citation>
    <scope>NUCLEOTIDE SEQUENCE [LARGE SCALE GENOMIC DNA]</scope>
</reference>
<dbReference type="GO" id="GO:0005576">
    <property type="term" value="C:extracellular region"/>
    <property type="evidence" value="ECO:0007669"/>
    <property type="project" value="UniProtKB-SubCell"/>
</dbReference>
<dbReference type="Pfam" id="PF03227">
    <property type="entry name" value="GILT"/>
    <property type="match status" value="2"/>
</dbReference>
<feature type="signal peptide" evidence="7">
    <location>
        <begin position="1"/>
        <end position="19"/>
    </location>
</feature>